<organism evidence="3 4">
    <name type="scientific">Patella caerulea</name>
    <name type="common">Rayed Mediterranean limpet</name>
    <dbReference type="NCBI Taxonomy" id="87958"/>
    <lineage>
        <taxon>Eukaryota</taxon>
        <taxon>Metazoa</taxon>
        <taxon>Spiralia</taxon>
        <taxon>Lophotrochozoa</taxon>
        <taxon>Mollusca</taxon>
        <taxon>Gastropoda</taxon>
        <taxon>Patellogastropoda</taxon>
        <taxon>Patelloidea</taxon>
        <taxon>Patellidae</taxon>
        <taxon>Patella</taxon>
    </lineage>
</organism>
<feature type="domain" description="2'-5'-oligoadenylate synthetase 1" evidence="2">
    <location>
        <begin position="178"/>
        <end position="310"/>
    </location>
</feature>
<keyword evidence="4" id="KW-1185">Reference proteome</keyword>
<dbReference type="AlphaFoldDB" id="A0AAN8J4R2"/>
<dbReference type="GO" id="GO:0005829">
    <property type="term" value="C:cytosol"/>
    <property type="evidence" value="ECO:0007669"/>
    <property type="project" value="TreeGrafter"/>
</dbReference>
<dbReference type="SUPFAM" id="SSF81301">
    <property type="entry name" value="Nucleotidyltransferase"/>
    <property type="match status" value="1"/>
</dbReference>
<dbReference type="Proteomes" id="UP001347796">
    <property type="component" value="Unassembled WGS sequence"/>
</dbReference>
<comment type="similarity">
    <text evidence="1">Belongs to the 2-5A synthase family.</text>
</comment>
<dbReference type="GO" id="GO:0001730">
    <property type="term" value="F:2'-5'-oligoadenylate synthetase activity"/>
    <property type="evidence" value="ECO:0007669"/>
    <property type="project" value="TreeGrafter"/>
</dbReference>
<dbReference type="EMBL" id="JAZGQO010000015">
    <property type="protein sequence ID" value="KAK6169569.1"/>
    <property type="molecule type" value="Genomic_DNA"/>
</dbReference>
<sequence>MPLKNYLPDYNGSESLNKFVQRWLHIPKTSDRRLRRELHRIFIYLHGFPAYFKQENGRKRKSRKTINMIVKGGSLGKGTAVRRTADLDLVVFFNGYSTMEEFIEEKKKPGGILDQFSDYLTAEDIDSKHWIAESRSGPFHITLNMESTETKYDIKVEILPAINVIGRNIYEGCNMDPVYVNMARESHDTREHYSPCLVQKQRQFVRGQSSEVKNLIKLIKYWKNENDLEIKSYMCELLAIHVTRQGFSNMRSEFLSVLDLLVNYDSLRITFDEFYQPLKWEKYFPKAPYVIDPASPFQNTCMENITAAEKKKIESCAMNTRTCLSL</sequence>
<name>A0AAN8J4R2_PATCE</name>
<dbReference type="Pfam" id="PF10421">
    <property type="entry name" value="OAS1_C"/>
    <property type="match status" value="1"/>
</dbReference>
<dbReference type="InterPro" id="IPR018952">
    <property type="entry name" value="2-5-oligoAdlate_synth_1_dom2/C"/>
</dbReference>
<reference evidence="3 4" key="1">
    <citation type="submission" date="2024-01" db="EMBL/GenBank/DDBJ databases">
        <title>The genome of the rayed Mediterranean limpet Patella caerulea (Linnaeus, 1758).</title>
        <authorList>
            <person name="Anh-Thu Weber A."/>
            <person name="Halstead-Nussloch G."/>
        </authorList>
    </citation>
    <scope>NUCLEOTIDE SEQUENCE [LARGE SCALE GENOMIC DNA]</scope>
    <source>
        <strain evidence="3">AATW-2023a</strain>
        <tissue evidence="3">Whole specimen</tissue>
    </source>
</reference>
<dbReference type="GO" id="GO:0016020">
    <property type="term" value="C:membrane"/>
    <property type="evidence" value="ECO:0007669"/>
    <property type="project" value="TreeGrafter"/>
</dbReference>
<dbReference type="PANTHER" id="PTHR11258:SF11">
    <property type="entry name" value="C2H2-TYPE DOMAIN-CONTAINING PROTEIN"/>
    <property type="match status" value="1"/>
</dbReference>
<evidence type="ECO:0000259" key="2">
    <source>
        <dbReference type="Pfam" id="PF10421"/>
    </source>
</evidence>
<evidence type="ECO:0000313" key="3">
    <source>
        <dbReference type="EMBL" id="KAK6169569.1"/>
    </source>
</evidence>
<gene>
    <name evidence="3" type="ORF">SNE40_020599</name>
</gene>
<dbReference type="PANTHER" id="PTHR11258">
    <property type="entry name" value="2-5 OLIGOADENYLATE SYNTHETASE"/>
    <property type="match status" value="1"/>
</dbReference>
<evidence type="ECO:0000256" key="1">
    <source>
        <dbReference type="ARBA" id="ARBA00009526"/>
    </source>
</evidence>
<dbReference type="SUPFAM" id="SSF81631">
    <property type="entry name" value="PAP/OAS1 substrate-binding domain"/>
    <property type="match status" value="1"/>
</dbReference>
<dbReference type="GO" id="GO:0005654">
    <property type="term" value="C:nucleoplasm"/>
    <property type="evidence" value="ECO:0007669"/>
    <property type="project" value="TreeGrafter"/>
</dbReference>
<comment type="caution">
    <text evidence="3">The sequence shown here is derived from an EMBL/GenBank/DDBJ whole genome shotgun (WGS) entry which is preliminary data.</text>
</comment>
<accession>A0AAN8J4R2</accession>
<dbReference type="Gene3D" id="1.10.1410.20">
    <property type="entry name" value="2'-5'-oligoadenylate synthetase 1, domain 2"/>
    <property type="match status" value="1"/>
</dbReference>
<dbReference type="GO" id="GO:0003725">
    <property type="term" value="F:double-stranded RNA binding"/>
    <property type="evidence" value="ECO:0007669"/>
    <property type="project" value="TreeGrafter"/>
</dbReference>
<dbReference type="Gene3D" id="3.30.460.10">
    <property type="entry name" value="Beta Polymerase, domain 2"/>
    <property type="match status" value="1"/>
</dbReference>
<evidence type="ECO:0000313" key="4">
    <source>
        <dbReference type="Proteomes" id="UP001347796"/>
    </source>
</evidence>
<protein>
    <recommendedName>
        <fullName evidence="2">2'-5'-oligoadenylate synthetase 1 domain-containing protein</fullName>
    </recommendedName>
</protein>
<dbReference type="InterPro" id="IPR043519">
    <property type="entry name" value="NT_sf"/>
</dbReference>
<dbReference type="PROSITE" id="PS50152">
    <property type="entry name" value="25A_SYNTH_3"/>
    <property type="match status" value="1"/>
</dbReference>
<proteinExistence type="inferred from homology"/>